<evidence type="ECO:0000313" key="2">
    <source>
        <dbReference type="EMBL" id="QWQ49862.1"/>
    </source>
</evidence>
<sequence>MVSSVEFWKVISYYKKENPVVKIACLSCFQGFPWQKGEGRFFKCFLIESDVALLIREQLPFLFASTIDQNRGNKATLLRSPDRVIGLAGTTRQISRTRTFGLSEAMAFAYVKDSRFVLLTCLLLGLGVWLYLLPEPLLVQPTACCSPECASAIKEAAQCQMRSLGFPCIHPNQIHDKVMDTFTKPEVFRSHAVNANGCA</sequence>
<evidence type="ECO:0000256" key="1">
    <source>
        <dbReference type="SAM" id="Phobius"/>
    </source>
</evidence>
<keyword evidence="1" id="KW-0812">Transmembrane</keyword>
<dbReference type="AlphaFoldDB" id="A0A8F1SRD4"/>
<gene>
    <name evidence="2" type="primary">ORF199</name>
</gene>
<name>A0A8F1SRD4_9ROSA</name>
<organism evidence="2">
    <name type="scientific">Zelkova schneideriana</name>
    <dbReference type="NCBI Taxonomy" id="172643"/>
    <lineage>
        <taxon>Eukaryota</taxon>
        <taxon>Viridiplantae</taxon>
        <taxon>Streptophyta</taxon>
        <taxon>Embryophyta</taxon>
        <taxon>Tracheophyta</taxon>
        <taxon>Spermatophyta</taxon>
        <taxon>Magnoliopsida</taxon>
        <taxon>eudicotyledons</taxon>
        <taxon>Gunneridae</taxon>
        <taxon>Pentapetalae</taxon>
        <taxon>rosids</taxon>
        <taxon>fabids</taxon>
        <taxon>Rosales</taxon>
        <taxon>Ulmaceae</taxon>
        <taxon>Zelkova</taxon>
    </lineage>
</organism>
<geneLocation type="mitochondrion" evidence="2"/>
<proteinExistence type="predicted"/>
<protein>
    <submittedName>
        <fullName evidence="2">Uncharacterized protein</fullName>
    </submittedName>
</protein>
<accession>A0A8F1SRD4</accession>
<keyword evidence="1" id="KW-1133">Transmembrane helix</keyword>
<feature type="transmembrane region" description="Helical" evidence="1">
    <location>
        <begin position="116"/>
        <end position="134"/>
    </location>
</feature>
<keyword evidence="1" id="KW-0472">Membrane</keyword>
<keyword evidence="2" id="KW-0496">Mitochondrion</keyword>
<reference evidence="2" key="1">
    <citation type="submission" date="2021-03" db="EMBL/GenBank/DDBJ databases">
        <authorList>
            <person name="Liu X."/>
        </authorList>
    </citation>
    <scope>NUCLEOTIDE SEQUENCE</scope>
    <source>
        <strain evidence="2">Mt1</strain>
    </source>
</reference>
<dbReference type="EMBL" id="MW717907">
    <property type="protein sequence ID" value="QWQ49862.1"/>
    <property type="molecule type" value="Genomic_DNA"/>
</dbReference>